<dbReference type="Proteomes" id="UP000013827">
    <property type="component" value="Unassembled WGS sequence"/>
</dbReference>
<evidence type="ECO:0000313" key="1">
    <source>
        <dbReference type="EnsemblProtists" id="EOD08654"/>
    </source>
</evidence>
<evidence type="ECO:0008006" key="3">
    <source>
        <dbReference type="Google" id="ProtNLM"/>
    </source>
</evidence>
<dbReference type="GeneID" id="17254809"/>
<name>A0A0D3IBL9_EMIH1</name>
<organism evidence="1 2">
    <name type="scientific">Emiliania huxleyi (strain CCMP1516)</name>
    <dbReference type="NCBI Taxonomy" id="280463"/>
    <lineage>
        <taxon>Eukaryota</taxon>
        <taxon>Haptista</taxon>
        <taxon>Haptophyta</taxon>
        <taxon>Prymnesiophyceae</taxon>
        <taxon>Isochrysidales</taxon>
        <taxon>Noelaerhabdaceae</taxon>
        <taxon>Emiliania</taxon>
    </lineage>
</organism>
<evidence type="ECO:0000313" key="2">
    <source>
        <dbReference type="Proteomes" id="UP000013827"/>
    </source>
</evidence>
<dbReference type="eggNOG" id="ENOG502S0KF">
    <property type="taxonomic scope" value="Eukaryota"/>
</dbReference>
<dbReference type="KEGG" id="ehx:EMIHUDRAFT_453065"/>
<dbReference type="AlphaFoldDB" id="A0A0D3IBL9"/>
<protein>
    <recommendedName>
        <fullName evidence="3">Xylose isomerase-like TIM barrel domain-containing protein</fullName>
    </recommendedName>
</protein>
<dbReference type="RefSeq" id="XP_005761083.1">
    <property type="nucleotide sequence ID" value="XM_005761026.1"/>
</dbReference>
<reference evidence="1" key="2">
    <citation type="submission" date="2024-10" db="UniProtKB">
        <authorList>
            <consortium name="EnsemblProtists"/>
        </authorList>
    </citation>
    <scope>IDENTIFICATION</scope>
</reference>
<accession>A0A0D3IBL9</accession>
<keyword evidence="2" id="KW-1185">Reference proteome</keyword>
<dbReference type="Gene3D" id="3.20.20.150">
    <property type="entry name" value="Divalent-metal-dependent TIM barrel enzymes"/>
    <property type="match status" value="1"/>
</dbReference>
<dbReference type="InterPro" id="IPR036237">
    <property type="entry name" value="Xyl_isomerase-like_sf"/>
</dbReference>
<dbReference type="OMA" id="YLHHLPF"/>
<proteinExistence type="predicted"/>
<dbReference type="SUPFAM" id="SSF51658">
    <property type="entry name" value="Xylose isomerase-like"/>
    <property type="match status" value="1"/>
</dbReference>
<dbReference type="HOGENOM" id="CLU_073994_0_0_1"/>
<dbReference type="PaxDb" id="2903-EOD08654"/>
<reference evidence="2" key="1">
    <citation type="journal article" date="2013" name="Nature">
        <title>Pan genome of the phytoplankton Emiliania underpins its global distribution.</title>
        <authorList>
            <person name="Read B.A."/>
            <person name="Kegel J."/>
            <person name="Klute M.J."/>
            <person name="Kuo A."/>
            <person name="Lefebvre S.C."/>
            <person name="Maumus F."/>
            <person name="Mayer C."/>
            <person name="Miller J."/>
            <person name="Monier A."/>
            <person name="Salamov A."/>
            <person name="Young J."/>
            <person name="Aguilar M."/>
            <person name="Claverie J.M."/>
            <person name="Frickenhaus S."/>
            <person name="Gonzalez K."/>
            <person name="Herman E.K."/>
            <person name="Lin Y.C."/>
            <person name="Napier J."/>
            <person name="Ogata H."/>
            <person name="Sarno A.F."/>
            <person name="Shmutz J."/>
            <person name="Schroeder D."/>
            <person name="de Vargas C."/>
            <person name="Verret F."/>
            <person name="von Dassow P."/>
            <person name="Valentin K."/>
            <person name="Van de Peer Y."/>
            <person name="Wheeler G."/>
            <person name="Dacks J.B."/>
            <person name="Delwiche C.F."/>
            <person name="Dyhrman S.T."/>
            <person name="Glockner G."/>
            <person name="John U."/>
            <person name="Richards T."/>
            <person name="Worden A.Z."/>
            <person name="Zhang X."/>
            <person name="Grigoriev I.V."/>
            <person name="Allen A.E."/>
            <person name="Bidle K."/>
            <person name="Borodovsky M."/>
            <person name="Bowler C."/>
            <person name="Brownlee C."/>
            <person name="Cock J.M."/>
            <person name="Elias M."/>
            <person name="Gladyshev V.N."/>
            <person name="Groth M."/>
            <person name="Guda C."/>
            <person name="Hadaegh A."/>
            <person name="Iglesias-Rodriguez M.D."/>
            <person name="Jenkins J."/>
            <person name="Jones B.M."/>
            <person name="Lawson T."/>
            <person name="Leese F."/>
            <person name="Lindquist E."/>
            <person name="Lobanov A."/>
            <person name="Lomsadze A."/>
            <person name="Malik S.B."/>
            <person name="Marsh M.E."/>
            <person name="Mackinder L."/>
            <person name="Mock T."/>
            <person name="Mueller-Roeber B."/>
            <person name="Pagarete A."/>
            <person name="Parker M."/>
            <person name="Probert I."/>
            <person name="Quesneville H."/>
            <person name="Raines C."/>
            <person name="Rensing S.A."/>
            <person name="Riano-Pachon D.M."/>
            <person name="Richier S."/>
            <person name="Rokitta S."/>
            <person name="Shiraiwa Y."/>
            <person name="Soanes D.M."/>
            <person name="van der Giezen M."/>
            <person name="Wahlund T.M."/>
            <person name="Williams B."/>
            <person name="Wilson W."/>
            <person name="Wolfe G."/>
            <person name="Wurch L.L."/>
        </authorList>
    </citation>
    <scope>NUCLEOTIDE SEQUENCE</scope>
</reference>
<sequence>MRLLVLRSAWGLRGLRDAPARTLAGLRSAGFDGLEASLEDLGASAEARAEAVRAARDEGLSLIISAYSSWANYEGPATEQLLSAPSGASPPAAAAASIPLPAFSGPPSAHLDRLTRELEAIAEASVAAGPLSPVLRVNAHSGSDAWSEDEAAAFLASAVEAASRIGEALPPVSHETHRGRALCCPFATARLLRRVPQLRLTSDLSHWVVKTERMLDTAPEQELLLGRVAPAVDHLHARVGTPQAPQVASLAESATTARAAERFYGWWEACWAAAEARSLSSRDSTLTATVEYGPAELGEDGQVLAGSYSPLDLHGRHVSGVGLDDTLAAAAAALRSRFERWHANAASRVAVLA</sequence>
<dbReference type="EnsemblProtists" id="EOD08654">
    <property type="protein sequence ID" value="EOD08654"/>
    <property type="gene ID" value="EMIHUDRAFT_453065"/>
</dbReference>